<gene>
    <name evidence="2" type="primary">LOC104241629</name>
</gene>
<keyword evidence="1" id="KW-1185">Reference proteome</keyword>
<reference evidence="2" key="2">
    <citation type="submission" date="2025-08" db="UniProtKB">
        <authorList>
            <consortium name="RefSeq"/>
        </authorList>
    </citation>
    <scope>IDENTIFICATION</scope>
    <source>
        <tissue evidence="2">Leaf</tissue>
    </source>
</reference>
<proteinExistence type="predicted"/>
<reference evidence="1" key="1">
    <citation type="journal article" date="2013" name="Genome Biol.">
        <title>Reference genomes and transcriptomes of Nicotiana sylvestris and Nicotiana tomentosiformis.</title>
        <authorList>
            <person name="Sierro N."/>
            <person name="Battey J.N."/>
            <person name="Ouadi S."/>
            <person name="Bovet L."/>
            <person name="Goepfert S."/>
            <person name="Bakaher N."/>
            <person name="Peitsch M.C."/>
            <person name="Ivanov N.V."/>
        </authorList>
    </citation>
    <scope>NUCLEOTIDE SEQUENCE [LARGE SCALE GENOMIC DNA]</scope>
</reference>
<dbReference type="Proteomes" id="UP000189701">
    <property type="component" value="Unplaced"/>
</dbReference>
<dbReference type="eggNOG" id="KOG2441">
    <property type="taxonomic scope" value="Eukaryota"/>
</dbReference>
<dbReference type="STRING" id="4096.A0A1U7Y7S4"/>
<sequence length="100" mass="11039">DSGFGFANDDAYNVYDKGLFTAQPTLSTLYKPKKDNVDSDIYGVADEQIVNTHRFKPDKAFAGTYERAGPSVEFDKEADPFGLDQFFTETMANIGVVEAP</sequence>
<dbReference type="RefSeq" id="XP_009794870.1">
    <property type="nucleotide sequence ID" value="XM_009796568.1"/>
</dbReference>
<dbReference type="PANTHER" id="PTHR12096">
    <property type="entry name" value="NUCLEAR PROTEIN SKIP-RELATED"/>
    <property type="match status" value="1"/>
</dbReference>
<dbReference type="GO" id="GO:0000398">
    <property type="term" value="P:mRNA splicing, via spliceosome"/>
    <property type="evidence" value="ECO:0007669"/>
    <property type="project" value="InterPro"/>
</dbReference>
<feature type="non-terminal residue" evidence="2">
    <location>
        <position position="1"/>
    </location>
</feature>
<organism evidence="1 2">
    <name type="scientific">Nicotiana sylvestris</name>
    <name type="common">Wood tobacco</name>
    <name type="synonym">South American tobacco</name>
    <dbReference type="NCBI Taxonomy" id="4096"/>
    <lineage>
        <taxon>Eukaryota</taxon>
        <taxon>Viridiplantae</taxon>
        <taxon>Streptophyta</taxon>
        <taxon>Embryophyta</taxon>
        <taxon>Tracheophyta</taxon>
        <taxon>Spermatophyta</taxon>
        <taxon>Magnoliopsida</taxon>
        <taxon>eudicotyledons</taxon>
        <taxon>Gunneridae</taxon>
        <taxon>Pentapetalae</taxon>
        <taxon>asterids</taxon>
        <taxon>lamiids</taxon>
        <taxon>Solanales</taxon>
        <taxon>Solanaceae</taxon>
        <taxon>Nicotianoideae</taxon>
        <taxon>Nicotianeae</taxon>
        <taxon>Nicotiana</taxon>
    </lineage>
</organism>
<protein>
    <submittedName>
        <fullName evidence="2">SNW/SKI-interacting protein-like</fullName>
    </submittedName>
</protein>
<name>A0A1U7Y7S4_NICSY</name>
<dbReference type="AlphaFoldDB" id="A0A1U7Y7S4"/>
<dbReference type="InterPro" id="IPR017862">
    <property type="entry name" value="SKI-int_prot_SKIP"/>
</dbReference>
<evidence type="ECO:0000313" key="2">
    <source>
        <dbReference type="RefSeq" id="XP_009794870.1"/>
    </source>
</evidence>
<evidence type="ECO:0000313" key="1">
    <source>
        <dbReference type="Proteomes" id="UP000189701"/>
    </source>
</evidence>
<accession>A0A1U7Y7S4</accession>
<dbReference type="GO" id="GO:0005681">
    <property type="term" value="C:spliceosomal complex"/>
    <property type="evidence" value="ECO:0007669"/>
    <property type="project" value="InterPro"/>
</dbReference>